<dbReference type="Gene3D" id="2.40.128.20">
    <property type="match status" value="1"/>
</dbReference>
<name>F0WCK0_9STRA</name>
<dbReference type="AlphaFoldDB" id="F0WCK0"/>
<gene>
    <name evidence="3" type="primary">AlNc14C59G4380</name>
    <name evidence="3" type="ORF">ALNC14_050600</name>
</gene>
<dbReference type="Gene3D" id="3.10.20.90">
    <property type="entry name" value="Phosphatidylinositol 3-kinase Catalytic Subunit, Chain A, domain 1"/>
    <property type="match status" value="1"/>
</dbReference>
<feature type="region of interest" description="Disordered" evidence="1">
    <location>
        <begin position="1"/>
        <end position="24"/>
    </location>
</feature>
<dbReference type="PROSITE" id="PS50053">
    <property type="entry name" value="UBIQUITIN_2"/>
    <property type="match status" value="1"/>
</dbReference>
<evidence type="ECO:0000256" key="1">
    <source>
        <dbReference type="SAM" id="MobiDB-lite"/>
    </source>
</evidence>
<dbReference type="InterPro" id="IPR012674">
    <property type="entry name" value="Calycin"/>
</dbReference>
<dbReference type="InterPro" id="IPR029071">
    <property type="entry name" value="Ubiquitin-like_domsf"/>
</dbReference>
<sequence>MATSNSTAVSVPSGTMTKASPNSNIDTLKDSIHIHIKNEEQSFTVETLPEESIAAVKAAYLDSGKCRGHPNLILLLHKGKEVPDEKTLAELGITDGDTLVHIEAKHEPFAPVNYKLLAQSIKNRHRHEQEHIKVLQQDNTWAAGTDGILHRMGTEKGLISTRMHSYSQKPHFNPNKGGSGRTFFNQLSVRVNGCNFHVVPSMEGRWNGETTTVPVQTDGNQVCSCDLLFRSEEGVWSQRQTRTSLNGLTTTHHYWIKPVADSILKVESDDPSLRNCDVTMQELGTSILVLTAVSKLSGCPIMVETMTVLDSSRRLRSIQRFDESGAFRSVCVLSEHRVLDAVSGAMERFGNVF</sequence>
<dbReference type="HOGENOM" id="CLU_832750_0_0_1"/>
<proteinExistence type="predicted"/>
<dbReference type="SUPFAM" id="SSF54236">
    <property type="entry name" value="Ubiquitin-like"/>
    <property type="match status" value="1"/>
</dbReference>
<reference evidence="3" key="1">
    <citation type="journal article" date="2011" name="PLoS Biol.">
        <title>Gene gain and loss during evolution of obligate parasitism in the white rust pathogen of Arabidopsis thaliana.</title>
        <authorList>
            <person name="Kemen E."/>
            <person name="Gardiner A."/>
            <person name="Schultz-Larsen T."/>
            <person name="Kemen A.C."/>
            <person name="Balmuth A.L."/>
            <person name="Robert-Seilaniantz A."/>
            <person name="Bailey K."/>
            <person name="Holub E."/>
            <person name="Studholme D.J."/>
            <person name="Maclean D."/>
            <person name="Jones J.D."/>
        </authorList>
    </citation>
    <scope>NUCLEOTIDE SEQUENCE</scope>
</reference>
<organism evidence="3">
    <name type="scientific">Albugo laibachii Nc14</name>
    <dbReference type="NCBI Taxonomy" id="890382"/>
    <lineage>
        <taxon>Eukaryota</taxon>
        <taxon>Sar</taxon>
        <taxon>Stramenopiles</taxon>
        <taxon>Oomycota</taxon>
        <taxon>Peronosporomycetes</taxon>
        <taxon>Albuginales</taxon>
        <taxon>Albuginaceae</taxon>
        <taxon>Albugo</taxon>
    </lineage>
</organism>
<accession>F0WCK0</accession>
<dbReference type="EMBL" id="FR824104">
    <property type="protein sequence ID" value="CCA18917.1"/>
    <property type="molecule type" value="Genomic_DNA"/>
</dbReference>
<evidence type="ECO:0000313" key="3">
    <source>
        <dbReference type="EMBL" id="CCA18917.1"/>
    </source>
</evidence>
<dbReference type="Pfam" id="PF00240">
    <property type="entry name" value="ubiquitin"/>
    <property type="match status" value="1"/>
</dbReference>
<evidence type="ECO:0000259" key="2">
    <source>
        <dbReference type="PROSITE" id="PS50053"/>
    </source>
</evidence>
<protein>
    <submittedName>
        <fullName evidence="3">Uncharacterized protein AlNc14C59G4380</fullName>
    </submittedName>
</protein>
<dbReference type="SMART" id="SM00213">
    <property type="entry name" value="UBQ"/>
    <property type="match status" value="1"/>
</dbReference>
<dbReference type="InterPro" id="IPR000626">
    <property type="entry name" value="Ubiquitin-like_dom"/>
</dbReference>
<feature type="domain" description="Ubiquitin-like" evidence="2">
    <location>
        <begin position="32"/>
        <end position="99"/>
    </location>
</feature>
<reference evidence="3" key="2">
    <citation type="submission" date="2011-02" db="EMBL/GenBank/DDBJ databases">
        <authorList>
            <person name="MacLean D."/>
        </authorList>
    </citation>
    <scope>NUCLEOTIDE SEQUENCE</scope>
</reference>